<organism evidence="2">
    <name type="scientific">Lepeophtheirus salmonis</name>
    <name type="common">Salmon louse</name>
    <name type="synonym">Caligus salmonis</name>
    <dbReference type="NCBI Taxonomy" id="72036"/>
    <lineage>
        <taxon>Eukaryota</taxon>
        <taxon>Metazoa</taxon>
        <taxon>Ecdysozoa</taxon>
        <taxon>Arthropoda</taxon>
        <taxon>Crustacea</taxon>
        <taxon>Multicrustacea</taxon>
        <taxon>Hexanauplia</taxon>
        <taxon>Copepoda</taxon>
        <taxon>Siphonostomatoida</taxon>
        <taxon>Caligidae</taxon>
        <taxon>Lepeophtheirus</taxon>
    </lineage>
</organism>
<evidence type="ECO:0000313" key="2">
    <source>
        <dbReference type="EMBL" id="CDW27565.1"/>
    </source>
</evidence>
<protein>
    <submittedName>
        <fullName evidence="2">Uncharacterized protein</fullName>
    </submittedName>
</protein>
<reference evidence="2" key="1">
    <citation type="submission" date="2014-05" db="EMBL/GenBank/DDBJ databases">
        <authorList>
            <person name="Chronopoulou M."/>
        </authorList>
    </citation>
    <scope>NUCLEOTIDE SEQUENCE</scope>
    <source>
        <tissue evidence="2">Whole organism</tissue>
    </source>
</reference>
<dbReference type="AlphaFoldDB" id="A0A0K2TNZ4"/>
<proteinExistence type="predicted"/>
<accession>A0A0K2TNZ4</accession>
<evidence type="ECO:0000256" key="1">
    <source>
        <dbReference type="SAM" id="MobiDB-lite"/>
    </source>
</evidence>
<sequence length="117" mass="13349">MEEDDSWKVDEEEDEKEEKDDFCIEDVPPIWDIKLEPPKGEEDFAPPMSIWLIIFCIIESMSLDLPPPPIAMEGKSPLIFPGILEELFMVEELLEELDTDMEDLVVPSGLSEVAVII</sequence>
<dbReference type="EMBL" id="HACA01010204">
    <property type="protein sequence ID" value="CDW27565.1"/>
    <property type="molecule type" value="Transcribed_RNA"/>
</dbReference>
<feature type="region of interest" description="Disordered" evidence="1">
    <location>
        <begin position="1"/>
        <end position="20"/>
    </location>
</feature>
<name>A0A0K2TNZ4_LEPSM</name>